<proteinExistence type="predicted"/>
<dbReference type="Gene3D" id="3.40.50.450">
    <property type="match status" value="1"/>
</dbReference>
<organism evidence="1 2">
    <name type="scientific">Bombilactobacillus apium</name>
    <dbReference type="NCBI Taxonomy" id="2675299"/>
    <lineage>
        <taxon>Bacteria</taxon>
        <taxon>Bacillati</taxon>
        <taxon>Bacillota</taxon>
        <taxon>Bacilli</taxon>
        <taxon>Lactobacillales</taxon>
        <taxon>Lactobacillaceae</taxon>
        <taxon>Bombilactobacillus</taxon>
    </lineage>
</organism>
<dbReference type="InterPro" id="IPR007710">
    <property type="entry name" value="Nucleoside_deoxyribTrfase"/>
</dbReference>
<gene>
    <name evidence="1" type="ORF">HU830_03705</name>
</gene>
<evidence type="ECO:0000313" key="1">
    <source>
        <dbReference type="EMBL" id="NVY96283.1"/>
    </source>
</evidence>
<dbReference type="RefSeq" id="WP_176942451.1">
    <property type="nucleotide sequence ID" value="NZ_JABZEC010000003.1"/>
</dbReference>
<dbReference type="Proteomes" id="UP000563523">
    <property type="component" value="Unassembled WGS sequence"/>
</dbReference>
<accession>A0A850R017</accession>
<dbReference type="AlphaFoldDB" id="A0A850R017"/>
<keyword evidence="2" id="KW-1185">Reference proteome</keyword>
<dbReference type="EMBL" id="JABZEC010000003">
    <property type="protein sequence ID" value="NVY96283.1"/>
    <property type="molecule type" value="Genomic_DNA"/>
</dbReference>
<reference evidence="1 2" key="1">
    <citation type="submission" date="2020-06" db="EMBL/GenBank/DDBJ databases">
        <authorList>
            <person name="Kang J."/>
        </authorList>
    </citation>
    <scope>NUCLEOTIDE SEQUENCE [LARGE SCALE GENOMIC DNA]</scope>
    <source>
        <strain evidence="1 2">DCY120</strain>
    </source>
</reference>
<comment type="caution">
    <text evidence="1">The sequence shown here is derived from an EMBL/GenBank/DDBJ whole genome shotgun (WGS) entry which is preliminary data.</text>
</comment>
<evidence type="ECO:0000313" key="2">
    <source>
        <dbReference type="Proteomes" id="UP000563523"/>
    </source>
</evidence>
<dbReference type="SUPFAM" id="SSF52309">
    <property type="entry name" value="N-(deoxy)ribosyltransferase-like"/>
    <property type="match status" value="1"/>
</dbReference>
<dbReference type="Pfam" id="PF05014">
    <property type="entry name" value="Nuc_deoxyrib_tr"/>
    <property type="match status" value="1"/>
</dbReference>
<dbReference type="GO" id="GO:0016740">
    <property type="term" value="F:transferase activity"/>
    <property type="evidence" value="ECO:0007669"/>
    <property type="project" value="UniProtKB-KW"/>
</dbReference>
<name>A0A850R017_9LACO</name>
<keyword evidence="1" id="KW-0808">Transferase</keyword>
<protein>
    <submittedName>
        <fullName evidence="1">Nucleoside 2-deoxyribosyltransferase</fullName>
    </submittedName>
</protein>
<sequence>MSKNIYLAGGFFTPKQNQLLDRIEAQLKANPTVNYLHSPRDHQYKGISADHDPEGLFGGYEWATETYNNDITAMQLADLIVVAWDNILPDTGTAWEMGYMYAAQKPIVLFCEDDLQKEGLNLMLVKSIKTYLQDLDELKDFDFDLIPTRLYSGPII</sequence>